<feature type="domain" description="Xylose isomerase-like TIM barrel" evidence="2">
    <location>
        <begin position="22"/>
        <end position="281"/>
    </location>
</feature>
<dbReference type="SUPFAM" id="SSF51658">
    <property type="entry name" value="Xylose isomerase-like"/>
    <property type="match status" value="1"/>
</dbReference>
<dbReference type="RefSeq" id="WP_133106323.1">
    <property type="nucleotide sequence ID" value="NZ_SMNA01000002.1"/>
</dbReference>
<dbReference type="GO" id="GO:0016853">
    <property type="term" value="F:isomerase activity"/>
    <property type="evidence" value="ECO:0007669"/>
    <property type="project" value="UniProtKB-KW"/>
</dbReference>
<keyword evidence="3" id="KW-0413">Isomerase</keyword>
<dbReference type="PANTHER" id="PTHR12110:SF21">
    <property type="entry name" value="XYLOSE ISOMERASE-LIKE TIM BARREL DOMAIN-CONTAINING PROTEIN"/>
    <property type="match status" value="1"/>
</dbReference>
<dbReference type="Gene3D" id="3.20.20.150">
    <property type="entry name" value="Divalent-metal-dependent TIM barrel enzymes"/>
    <property type="match status" value="1"/>
</dbReference>
<name>A0ABY2E765_9MICO</name>
<evidence type="ECO:0000256" key="1">
    <source>
        <dbReference type="ARBA" id="ARBA00023277"/>
    </source>
</evidence>
<evidence type="ECO:0000259" key="2">
    <source>
        <dbReference type="Pfam" id="PF01261"/>
    </source>
</evidence>
<dbReference type="InterPro" id="IPR013022">
    <property type="entry name" value="Xyl_isomerase-like_TIM-brl"/>
</dbReference>
<gene>
    <name evidence="3" type="ORF">EXU48_04165</name>
</gene>
<dbReference type="InterPro" id="IPR050312">
    <property type="entry name" value="IolE/XylAMocC-like"/>
</dbReference>
<dbReference type="Proteomes" id="UP000504882">
    <property type="component" value="Unassembled WGS sequence"/>
</dbReference>
<dbReference type="InterPro" id="IPR036237">
    <property type="entry name" value="Xyl_isomerase-like_sf"/>
</dbReference>
<proteinExistence type="predicted"/>
<keyword evidence="1" id="KW-0119">Carbohydrate metabolism</keyword>
<protein>
    <submittedName>
        <fullName evidence="3">Sugar phosphate isomerase/epimerase</fullName>
    </submittedName>
</protein>
<comment type="caution">
    <text evidence="3">The sequence shown here is derived from an EMBL/GenBank/DDBJ whole genome shotgun (WGS) entry which is preliminary data.</text>
</comment>
<sequence>MRIGYNTWSTPTMAFDDVVTHLSRIGFDSVEVTVCEGWPTDAALASDRDAVRWRALAVEAGLEISSVTANAPLVCDEDTWAVSRGRLLRSFEIASILGGGVPMPVSLGAHKPKAPLLGGSPPPITTQTSWDSDRQLIVDRFGDLCELALRAGATVAVEPHAGAVLSTVDHALQLLTEVGSPALGINLDISHFAVRDFELPEVVAQLMPYTLVVEVKDHVRTVDGFDFLIPGEGEFDYRTFVGLLAGEGYEGTVSVEISVRRQALPGFDEVGAAEQSYQVLDKAFATAGIVRPQRRGTPA</sequence>
<organism evidence="3 4">
    <name type="scientific">Occultella glacieicola</name>
    <dbReference type="NCBI Taxonomy" id="2518684"/>
    <lineage>
        <taxon>Bacteria</taxon>
        <taxon>Bacillati</taxon>
        <taxon>Actinomycetota</taxon>
        <taxon>Actinomycetes</taxon>
        <taxon>Micrococcales</taxon>
        <taxon>Ruaniaceae</taxon>
        <taxon>Occultella</taxon>
    </lineage>
</organism>
<dbReference type="PANTHER" id="PTHR12110">
    <property type="entry name" value="HYDROXYPYRUVATE ISOMERASE"/>
    <property type="match status" value="1"/>
</dbReference>
<keyword evidence="4" id="KW-1185">Reference proteome</keyword>
<evidence type="ECO:0000313" key="3">
    <source>
        <dbReference type="EMBL" id="TDE97397.1"/>
    </source>
</evidence>
<reference evidence="3 4" key="1">
    <citation type="submission" date="2019-03" db="EMBL/GenBank/DDBJ databases">
        <title>Genomic features of bacteria from cold environments.</title>
        <authorList>
            <person name="Shen L."/>
        </authorList>
    </citation>
    <scope>NUCLEOTIDE SEQUENCE [LARGE SCALE GENOMIC DNA]</scope>
    <source>
        <strain evidence="4">T3246-1</strain>
    </source>
</reference>
<dbReference type="Pfam" id="PF01261">
    <property type="entry name" value="AP_endonuc_2"/>
    <property type="match status" value="1"/>
</dbReference>
<accession>A0ABY2E765</accession>
<dbReference type="EMBL" id="SMNA01000002">
    <property type="protein sequence ID" value="TDE97397.1"/>
    <property type="molecule type" value="Genomic_DNA"/>
</dbReference>
<evidence type="ECO:0000313" key="4">
    <source>
        <dbReference type="Proteomes" id="UP000504882"/>
    </source>
</evidence>